<proteinExistence type="predicted"/>
<dbReference type="AlphaFoldDB" id="A0AA39TSR2"/>
<accession>A0AA39TSR2</accession>
<organism evidence="2 3">
    <name type="scientific">Armillaria luteobubalina</name>
    <dbReference type="NCBI Taxonomy" id="153913"/>
    <lineage>
        <taxon>Eukaryota</taxon>
        <taxon>Fungi</taxon>
        <taxon>Dikarya</taxon>
        <taxon>Basidiomycota</taxon>
        <taxon>Agaricomycotina</taxon>
        <taxon>Agaricomycetes</taxon>
        <taxon>Agaricomycetidae</taxon>
        <taxon>Agaricales</taxon>
        <taxon>Marasmiineae</taxon>
        <taxon>Physalacriaceae</taxon>
        <taxon>Armillaria</taxon>
    </lineage>
</organism>
<reference evidence="2" key="1">
    <citation type="submission" date="2023-06" db="EMBL/GenBank/DDBJ databases">
        <authorList>
            <consortium name="Lawrence Berkeley National Laboratory"/>
            <person name="Ahrendt S."/>
            <person name="Sahu N."/>
            <person name="Indic B."/>
            <person name="Wong-Bajracharya J."/>
            <person name="Merenyi Z."/>
            <person name="Ke H.-M."/>
            <person name="Monk M."/>
            <person name="Kocsube S."/>
            <person name="Drula E."/>
            <person name="Lipzen A."/>
            <person name="Balint B."/>
            <person name="Henrissat B."/>
            <person name="Andreopoulos B."/>
            <person name="Martin F.M."/>
            <person name="Harder C.B."/>
            <person name="Rigling D."/>
            <person name="Ford K.L."/>
            <person name="Foster G.D."/>
            <person name="Pangilinan J."/>
            <person name="Papanicolaou A."/>
            <person name="Barry K."/>
            <person name="LaButti K."/>
            <person name="Viragh M."/>
            <person name="Koriabine M."/>
            <person name="Yan M."/>
            <person name="Riley R."/>
            <person name="Champramary S."/>
            <person name="Plett K.L."/>
            <person name="Tsai I.J."/>
            <person name="Slot J."/>
            <person name="Sipos G."/>
            <person name="Plett J."/>
            <person name="Nagy L.G."/>
            <person name="Grigoriev I.V."/>
        </authorList>
    </citation>
    <scope>NUCLEOTIDE SEQUENCE</scope>
    <source>
        <strain evidence="2">HWK02</strain>
    </source>
</reference>
<dbReference type="EMBL" id="JAUEPU010000009">
    <property type="protein sequence ID" value="KAK0499616.1"/>
    <property type="molecule type" value="Genomic_DNA"/>
</dbReference>
<protein>
    <submittedName>
        <fullName evidence="2">Uncharacterized protein</fullName>
    </submittedName>
</protein>
<keyword evidence="1" id="KW-1133">Transmembrane helix</keyword>
<name>A0AA39TSR2_9AGAR</name>
<feature type="transmembrane region" description="Helical" evidence="1">
    <location>
        <begin position="181"/>
        <end position="203"/>
    </location>
</feature>
<gene>
    <name evidence="2" type="ORF">EDD18DRAFT_857669</name>
</gene>
<evidence type="ECO:0000256" key="1">
    <source>
        <dbReference type="SAM" id="Phobius"/>
    </source>
</evidence>
<sequence length="327" mass="36240">MDDTRPESGFPENLFYVTLFDVLQGLLFSLLLLVFLTAQFSSTVKRTKTWFIFIGSIVQWCAAYLLLFGHQIGDKPPVGLCAFQAAVIYSSTVFAPSAAFAIELELFIKLKAFMNQTGGLSGKGTWGLVLFPLMVYFIMLIWAVTIGVSQPNLLERDGAYMFCYLRSPTSSEEPTLARPPVVSAVVAMLVGFFIVIFSIWNNVIIVQHKRKMGASQNTNMSTSLLSTSEFVRRNSFVTALTILGIVMAMTSFLRLSATNPAWNLALTGVPIATFFLFGTHMDFIRVWFCLSVSPNQTPGQFPPPREQPIIHLVRIRPSSIPAAGQSH</sequence>
<feature type="transmembrane region" description="Helical" evidence="1">
    <location>
        <begin position="236"/>
        <end position="255"/>
    </location>
</feature>
<keyword evidence="1" id="KW-0472">Membrane</keyword>
<feature type="transmembrane region" description="Helical" evidence="1">
    <location>
        <begin position="50"/>
        <end position="70"/>
    </location>
</feature>
<feature type="transmembrane region" description="Helical" evidence="1">
    <location>
        <begin position="125"/>
        <end position="148"/>
    </location>
</feature>
<feature type="transmembrane region" description="Helical" evidence="1">
    <location>
        <begin position="261"/>
        <end position="278"/>
    </location>
</feature>
<feature type="transmembrane region" description="Helical" evidence="1">
    <location>
        <begin position="14"/>
        <end position="38"/>
    </location>
</feature>
<keyword evidence="3" id="KW-1185">Reference proteome</keyword>
<evidence type="ECO:0000313" key="2">
    <source>
        <dbReference type="EMBL" id="KAK0499616.1"/>
    </source>
</evidence>
<keyword evidence="1" id="KW-0812">Transmembrane</keyword>
<comment type="caution">
    <text evidence="2">The sequence shown here is derived from an EMBL/GenBank/DDBJ whole genome shotgun (WGS) entry which is preliminary data.</text>
</comment>
<evidence type="ECO:0000313" key="3">
    <source>
        <dbReference type="Proteomes" id="UP001175228"/>
    </source>
</evidence>
<dbReference type="Proteomes" id="UP001175228">
    <property type="component" value="Unassembled WGS sequence"/>
</dbReference>
<feature type="transmembrane region" description="Helical" evidence="1">
    <location>
        <begin position="82"/>
        <end position="104"/>
    </location>
</feature>